<dbReference type="Gene3D" id="2.60.200.20">
    <property type="match status" value="1"/>
</dbReference>
<reference evidence="1 2" key="1">
    <citation type="journal article" date="2009" name="Stand. Genomic Sci.">
        <title>Complete genome sequence of Pirellula staleyi type strain (ATCC 27377).</title>
        <authorList>
            <person name="Clum A."/>
            <person name="Tindall B.J."/>
            <person name="Sikorski J."/>
            <person name="Ivanova N."/>
            <person name="Mavrommatis K."/>
            <person name="Lucas S."/>
            <person name="Glavina del Rio T."/>
            <person name="Nolan M."/>
            <person name="Chen F."/>
            <person name="Tice H."/>
            <person name="Pitluck S."/>
            <person name="Cheng J.F."/>
            <person name="Chertkov O."/>
            <person name="Brettin T."/>
            <person name="Han C."/>
            <person name="Detter J.C."/>
            <person name="Kuske C."/>
            <person name="Bruce D."/>
            <person name="Goodwin L."/>
            <person name="Ovchinikova G."/>
            <person name="Pati A."/>
            <person name="Mikhailova N."/>
            <person name="Chen A."/>
            <person name="Palaniappan K."/>
            <person name="Land M."/>
            <person name="Hauser L."/>
            <person name="Chang Y.J."/>
            <person name="Jeffries C.D."/>
            <person name="Chain P."/>
            <person name="Rohde M."/>
            <person name="Goker M."/>
            <person name="Bristow J."/>
            <person name="Eisen J.A."/>
            <person name="Markowitz V."/>
            <person name="Hugenholtz P."/>
            <person name="Kyrpides N.C."/>
            <person name="Klenk H.P."/>
            <person name="Lapidus A."/>
        </authorList>
    </citation>
    <scope>NUCLEOTIDE SEQUENCE [LARGE SCALE GENOMIC DNA]</scope>
    <source>
        <strain evidence="2">ATCC 27377 / DSM 6068 / ICPB 4128</strain>
    </source>
</reference>
<evidence type="ECO:0000313" key="1">
    <source>
        <dbReference type="EMBL" id="ADB16487.1"/>
    </source>
</evidence>
<organism evidence="1 2">
    <name type="scientific">Pirellula staleyi (strain ATCC 27377 / DSM 6068 / ICPB 4128)</name>
    <name type="common">Pirella staleyi</name>
    <dbReference type="NCBI Taxonomy" id="530564"/>
    <lineage>
        <taxon>Bacteria</taxon>
        <taxon>Pseudomonadati</taxon>
        <taxon>Planctomycetota</taxon>
        <taxon>Planctomycetia</taxon>
        <taxon>Pirellulales</taxon>
        <taxon>Pirellulaceae</taxon>
        <taxon>Pirellula</taxon>
    </lineage>
</organism>
<dbReference type="InterPro" id="IPR008984">
    <property type="entry name" value="SMAD_FHA_dom_sf"/>
</dbReference>
<dbReference type="OrthoDB" id="289828at2"/>
<dbReference type="HOGENOM" id="CLU_952769_0_0_0"/>
<dbReference type="KEGG" id="psl:Psta_1812"/>
<name>D2QZK4_PIRSD</name>
<dbReference type="AlphaFoldDB" id="D2QZK4"/>
<dbReference type="SUPFAM" id="SSF49879">
    <property type="entry name" value="SMAD/FHA domain"/>
    <property type="match status" value="1"/>
</dbReference>
<dbReference type="InterPro" id="IPR053855">
    <property type="entry name" value="DUF6931"/>
</dbReference>
<proteinExistence type="predicted"/>
<dbReference type="Pfam" id="PF22011">
    <property type="entry name" value="DUF6931"/>
    <property type="match status" value="1"/>
</dbReference>
<dbReference type="Proteomes" id="UP000001887">
    <property type="component" value="Chromosome"/>
</dbReference>
<dbReference type="STRING" id="530564.Psta_1812"/>
<evidence type="ECO:0000313" key="2">
    <source>
        <dbReference type="Proteomes" id="UP000001887"/>
    </source>
</evidence>
<accession>D2QZK4</accession>
<gene>
    <name evidence="1" type="ordered locus">Psta_1812</name>
</gene>
<dbReference type="CDD" id="cd00060">
    <property type="entry name" value="FHA"/>
    <property type="match status" value="1"/>
</dbReference>
<sequence length="317" mass="34328">MRITLQVTAGPEKGRKVYLQQGQTARFGRTEWADFSFPKDKQLADEHFLLDYGRTNLKLKALGADRIVKVNGAPVAEIQLNHGDNIEAGETTLQVLFAGQPMPISPAAAAAAAAALAASAEEAEKNKVRLPIHLCEELEFGDDEADLANTCTTDPEWIDKLAANQKFSSALRVQAFLLPQREAVWWAAQMVDQTMGAKLKPADAAAYAAGLAWALDPNEDYRRDAERAAAKTKCDGPGSWVALAAFWSGDSIAPVEIDPVKPDHRLTSQAVATAMVISAYQEKSAPPATRFARYLAVGRDIQEGKLKMPTEAAKPTK</sequence>
<dbReference type="EMBL" id="CP001848">
    <property type="protein sequence ID" value="ADB16487.1"/>
    <property type="molecule type" value="Genomic_DNA"/>
</dbReference>
<protein>
    <submittedName>
        <fullName evidence="1">Forkhead-associated protein</fullName>
    </submittedName>
</protein>
<keyword evidence="2" id="KW-1185">Reference proteome</keyword>
<dbReference type="eggNOG" id="COG1716">
    <property type="taxonomic scope" value="Bacteria"/>
</dbReference>